<dbReference type="Proteomes" id="UP000076609">
    <property type="component" value="Unassembled WGS sequence"/>
</dbReference>
<reference evidence="2" key="1">
    <citation type="submission" date="2016-01" db="EMBL/GenBank/DDBJ databases">
        <title>Draft genome of Chromobacterium sp. F49.</title>
        <authorList>
            <person name="Hong K.W."/>
        </authorList>
    </citation>
    <scope>NUCLEOTIDE SEQUENCE [LARGE SCALE GENOMIC DNA]</scope>
    <source>
        <strain evidence="2">CN3</strain>
    </source>
</reference>
<name>A0ABR5Y9J9_9SPHN</name>
<organism evidence="1 2">
    <name type="scientific">Sphingomonas hankookensis</name>
    <dbReference type="NCBI Taxonomy" id="563996"/>
    <lineage>
        <taxon>Bacteria</taxon>
        <taxon>Pseudomonadati</taxon>
        <taxon>Pseudomonadota</taxon>
        <taxon>Alphaproteobacteria</taxon>
        <taxon>Sphingomonadales</taxon>
        <taxon>Sphingomonadaceae</taxon>
        <taxon>Sphingomonas</taxon>
    </lineage>
</organism>
<protein>
    <submittedName>
        <fullName evidence="1">Uncharacterized protein</fullName>
    </submittedName>
</protein>
<comment type="caution">
    <text evidence="1">The sequence shown here is derived from an EMBL/GenBank/DDBJ whole genome shotgun (WGS) entry which is preliminary data.</text>
</comment>
<dbReference type="EMBL" id="LQQO01000034">
    <property type="protein sequence ID" value="KZE11413.1"/>
    <property type="molecule type" value="Genomic_DNA"/>
</dbReference>
<dbReference type="RefSeq" id="WP_066691771.1">
    <property type="nucleotide sequence ID" value="NZ_CP117025.1"/>
</dbReference>
<sequence>MTRDTPALTRAVELAASGDFFSVNQIRQALRREGYATLAQDLSGHQANRAIIEALHAASDARRG</sequence>
<evidence type="ECO:0000313" key="1">
    <source>
        <dbReference type="EMBL" id="KZE11413.1"/>
    </source>
</evidence>
<accession>A0ABR5Y9J9</accession>
<proteinExistence type="predicted"/>
<gene>
    <name evidence="1" type="ORF">AVT10_03930</name>
</gene>
<evidence type="ECO:0000313" key="2">
    <source>
        <dbReference type="Proteomes" id="UP000076609"/>
    </source>
</evidence>
<keyword evidence="2" id="KW-1185">Reference proteome</keyword>